<dbReference type="SUPFAM" id="SSF52540">
    <property type="entry name" value="P-loop containing nucleoside triphosphate hydrolases"/>
    <property type="match status" value="1"/>
</dbReference>
<keyword evidence="3" id="KW-1185">Reference proteome</keyword>
<reference evidence="2 3" key="1">
    <citation type="submission" date="2021-01" db="EMBL/GenBank/DDBJ databases">
        <title>Whole genome shotgun sequence of Actinoplanes humidus NBRC 14915.</title>
        <authorList>
            <person name="Komaki H."/>
            <person name="Tamura T."/>
        </authorList>
    </citation>
    <scope>NUCLEOTIDE SEQUENCE [LARGE SCALE GENOMIC DNA]</scope>
    <source>
        <strain evidence="2 3">NBRC 14915</strain>
    </source>
</reference>
<dbReference type="RefSeq" id="WP_203839092.1">
    <property type="nucleotide sequence ID" value="NZ_BAAATV010000002.1"/>
</dbReference>
<organism evidence="2 3">
    <name type="scientific">Winogradskya humida</name>
    <dbReference type="NCBI Taxonomy" id="113566"/>
    <lineage>
        <taxon>Bacteria</taxon>
        <taxon>Bacillati</taxon>
        <taxon>Actinomycetota</taxon>
        <taxon>Actinomycetes</taxon>
        <taxon>Micromonosporales</taxon>
        <taxon>Micromonosporaceae</taxon>
        <taxon>Winogradskya</taxon>
    </lineage>
</organism>
<comment type="caution">
    <text evidence="2">The sequence shown here is derived from an EMBL/GenBank/DDBJ whole genome shotgun (WGS) entry which is preliminary data.</text>
</comment>
<dbReference type="InterPro" id="IPR027417">
    <property type="entry name" value="P-loop_NTPase"/>
</dbReference>
<name>A0ABQ3ZTS1_9ACTN</name>
<sequence>MAGSPYALATAREILLGKRSPAIRVLDKLLGLGILAAGPVGLATGQPWLLAAWGWVDQKNELIARLDDLVTAGRTKLRKATGTQRHEVLAATHTVLVLGSFFAALREIGSPAYDKLSLTDADHDVIVKDLRTVSEAVTTVEISLPWAGQGFAANLDSSIGPDLRLLAVAALRFFEGFAAWTATFGGHSDPEVMVGQIVERAIDRYTAEYFALAAEVPEYSIWTVMGEHSATQRSLGRLEDLVGTLTPPPKTRADAARTAVAALNRSVLSQPVLDLDDTARITEVRTPSVEDGYVEPHFRWAVVDSSSQPAHEEWWKQQEPGDDLSEFLARHFTSPKAATAPLVILGHPGAGKSLLTKVCAARLSATKAFTTVRIPLRDVPDPSASVYRQIEDVLRESSHGHAEWRQLCESSEKLTRVVLIDGLDELMQATGATESRYLRNVMDFQRTEAVTGGPVAVVVTSRTVVADLAAIPDGCVVVKLEEFTDAQVKAWTGTWTGANAAGIRSGSVRRIEADQLLGYADLARQPLLLLLLALILSERDLPPHESSADLYRILLDDFIGRELNRPDSEASGLTDDERREAELWKLGLVAFGAFNRGRQYLNERDLTADLRALPAPHSGPSSDRRDVGRELDPASRVVGRFFFVHSAEAESGRGGRSYEFLHATFADYLIAHHTAALLRDAAAARSLRAASQSWDDDLLFAVLSHRALGVTGSFTIKFFAELVGDDSDIAGILQHITHTAPDRWGRGRHGGYDPSGRTVVQRTAAYTANITMLRVSIAAGPLPIAQLCPPRAQILDWWPAQVRLWDAGLPRPELQSVMGVLSLADGIELALVNNEYPSFYYQDVQESLGLDRYRAFGLAVGQGLQLNLKDDHYLRISPPYAAAVTSLAVALRTRLRGPETLSAFRTVRRAGAGLLLLKIAVLAGCTDDLEPEVVSEVLEEADQSGVAIPARDLMLICAPHAGFWERYSELSNGAPAGDEDLTVAKFIDLVGSGPSRKEIADSPEGKALLGMPPELALRCVAALAESYDRRTAREA</sequence>
<accession>A0ABQ3ZTS1</accession>
<gene>
    <name evidence="2" type="ORF">Ahu01nite_050880</name>
</gene>
<proteinExistence type="predicted"/>
<feature type="domain" description="NACHT N-terminal Helical" evidence="1">
    <location>
        <begin position="5"/>
        <end position="227"/>
    </location>
</feature>
<dbReference type="EMBL" id="BOMN01000064">
    <property type="protein sequence ID" value="GIE21986.1"/>
    <property type="molecule type" value="Genomic_DNA"/>
</dbReference>
<evidence type="ECO:0000313" key="2">
    <source>
        <dbReference type="EMBL" id="GIE21986.1"/>
    </source>
</evidence>
<dbReference type="Pfam" id="PF22738">
    <property type="entry name" value="NNH7"/>
    <property type="match status" value="1"/>
</dbReference>
<dbReference type="Gene3D" id="3.40.50.300">
    <property type="entry name" value="P-loop containing nucleotide triphosphate hydrolases"/>
    <property type="match status" value="1"/>
</dbReference>
<evidence type="ECO:0000313" key="3">
    <source>
        <dbReference type="Proteomes" id="UP000603200"/>
    </source>
</evidence>
<dbReference type="Proteomes" id="UP000603200">
    <property type="component" value="Unassembled WGS sequence"/>
</dbReference>
<dbReference type="InterPro" id="IPR054567">
    <property type="entry name" value="NNH7"/>
</dbReference>
<evidence type="ECO:0000259" key="1">
    <source>
        <dbReference type="Pfam" id="PF22738"/>
    </source>
</evidence>
<protein>
    <recommendedName>
        <fullName evidence="1">NACHT N-terminal Helical domain-containing protein</fullName>
    </recommendedName>
</protein>